<proteinExistence type="predicted"/>
<protein>
    <submittedName>
        <fullName evidence="1">Uncharacterized protein</fullName>
    </submittedName>
</protein>
<reference evidence="1" key="1">
    <citation type="submission" date="2024-05" db="EMBL/GenBank/DDBJ databases">
        <title>Whole genome shotgun sequence of Streptomyces hydrogenans NBRC 13475.</title>
        <authorList>
            <person name="Komaki H."/>
            <person name="Tamura T."/>
        </authorList>
    </citation>
    <scope>NUCLEOTIDE SEQUENCE</scope>
    <source>
        <strain evidence="1">NBRC 13475</strain>
    </source>
</reference>
<dbReference type="RefSeq" id="WP_226651252.1">
    <property type="nucleotide sequence ID" value="NZ_BNDW01000001.1"/>
</dbReference>
<organism evidence="1 2">
    <name type="scientific">Streptomyces hydrogenans</name>
    <dbReference type="NCBI Taxonomy" id="1873719"/>
    <lineage>
        <taxon>Bacteria</taxon>
        <taxon>Bacillati</taxon>
        <taxon>Actinomycetota</taxon>
        <taxon>Actinomycetes</taxon>
        <taxon>Kitasatosporales</taxon>
        <taxon>Streptomycetaceae</taxon>
        <taxon>Streptomyces</taxon>
    </lineage>
</organism>
<dbReference type="EMBL" id="BNDW01000001">
    <property type="protein sequence ID" value="GHI18639.1"/>
    <property type="molecule type" value="Genomic_DNA"/>
</dbReference>
<evidence type="ECO:0000313" key="1">
    <source>
        <dbReference type="EMBL" id="GHI18639.1"/>
    </source>
</evidence>
<comment type="caution">
    <text evidence="1">The sequence shown here is derived from an EMBL/GenBank/DDBJ whole genome shotgun (WGS) entry which is preliminary data.</text>
</comment>
<dbReference type="Proteomes" id="UP001052739">
    <property type="component" value="Unassembled WGS sequence"/>
</dbReference>
<evidence type="ECO:0000313" key="2">
    <source>
        <dbReference type="Proteomes" id="UP001052739"/>
    </source>
</evidence>
<keyword evidence="2" id="KW-1185">Reference proteome</keyword>
<sequence>MALRSRSRRSPLSAHLLAAYHAAAGRGPDARAWRASARLLDSTTPTCLTHPPRHTAAEGYVEHLPWNKILRSFMGSPHLPEGLGR</sequence>
<name>A0ABQ3P0U6_9ACTN</name>
<accession>A0ABQ3P0U6</accession>
<gene>
    <name evidence="1" type="ORF">Shyd_00100</name>
</gene>